<evidence type="ECO:0000256" key="7">
    <source>
        <dbReference type="ARBA" id="ARBA00023012"/>
    </source>
</evidence>
<name>A0A9J6QL87_9FIRM</name>
<dbReference type="Gene3D" id="3.30.565.10">
    <property type="entry name" value="Histidine kinase-like ATPase, C-terminal domain"/>
    <property type="match status" value="1"/>
</dbReference>
<dbReference type="SUPFAM" id="SSF47384">
    <property type="entry name" value="Homodimeric domain of signal transducing histidine kinase"/>
    <property type="match status" value="1"/>
</dbReference>
<evidence type="ECO:0000256" key="4">
    <source>
        <dbReference type="ARBA" id="ARBA00022553"/>
    </source>
</evidence>
<dbReference type="SMART" id="SM00387">
    <property type="entry name" value="HATPase_c"/>
    <property type="match status" value="1"/>
</dbReference>
<dbReference type="GO" id="GO:0005886">
    <property type="term" value="C:plasma membrane"/>
    <property type="evidence" value="ECO:0007669"/>
    <property type="project" value="TreeGrafter"/>
</dbReference>
<comment type="caution">
    <text evidence="10">The sequence shown here is derived from an EMBL/GenBank/DDBJ whole genome shotgun (WGS) entry which is preliminary data.</text>
</comment>
<evidence type="ECO:0000259" key="9">
    <source>
        <dbReference type="PROSITE" id="PS50109"/>
    </source>
</evidence>
<comment type="subcellular location">
    <subcellularLocation>
        <location evidence="2">Membrane</location>
    </subcellularLocation>
</comment>
<gene>
    <name evidence="10" type="ORF">OBO34_07750</name>
</gene>
<keyword evidence="4" id="KW-0597">Phosphoprotein</keyword>
<feature type="transmembrane region" description="Helical" evidence="8">
    <location>
        <begin position="161"/>
        <end position="184"/>
    </location>
</feature>
<dbReference type="SUPFAM" id="SSF55874">
    <property type="entry name" value="ATPase domain of HSP90 chaperone/DNA topoisomerase II/histidine kinase"/>
    <property type="match status" value="1"/>
</dbReference>
<dbReference type="RefSeq" id="WP_253019808.1">
    <property type="nucleotide sequence ID" value="NZ_JAOSHN010000003.1"/>
</dbReference>
<feature type="transmembrane region" description="Helical" evidence="8">
    <location>
        <begin position="12"/>
        <end position="35"/>
    </location>
</feature>
<keyword evidence="8" id="KW-1133">Transmembrane helix</keyword>
<dbReference type="InterPro" id="IPR003661">
    <property type="entry name" value="HisK_dim/P_dom"/>
</dbReference>
<dbReference type="Pfam" id="PF00512">
    <property type="entry name" value="HisKA"/>
    <property type="match status" value="1"/>
</dbReference>
<dbReference type="GO" id="GO:0000155">
    <property type="term" value="F:phosphorelay sensor kinase activity"/>
    <property type="evidence" value="ECO:0007669"/>
    <property type="project" value="InterPro"/>
</dbReference>
<sequence length="469" mass="52086">MSSAMKLIRRFIVILFLSICLLFIFNVVLFFYLSYHQAGNQGGWKAAETISQSLQKDDRGSYRLSEKGVATLDEYQAWAILIDDRTGKVVWHSSNLPQAVPLAYSAADIARAVRGYICDYPTTTSGHGKDLLILGHPKTAYWKLMHNTFDYQTIASLPRHLLVFTICNLAAIFLIYMVAATGIFRSVKPILCGIEALPGGGNVYVKEKGLLSQLAASINRVSETLNMQKRQIQKKETARANWIAGVSHDIRTPLSMVMGYAGQLEEDQALEEPVRRKASAIRHQSEKIRNLVSDLNLASKLEYNMQPLKMAPVNMAALTRQVSADFMNMDIEDKYPISWNGSEEMNACFVLGDKDLLRRAFSNIIQNSINHNDGGCGIYITLSEKDGQCAILMEDDGIGVSNAQIEELNSSPHYMVCDDQISRQRHGLGLLIVKQIAAAHHGSVTIGCSTYGGFSVLLEFPICQENHNS</sequence>
<dbReference type="SMART" id="SM00388">
    <property type="entry name" value="HisKA"/>
    <property type="match status" value="1"/>
</dbReference>
<accession>A0A9J6QL87</accession>
<dbReference type="EC" id="2.7.13.3" evidence="3"/>
<dbReference type="Gene3D" id="1.10.287.130">
    <property type="match status" value="1"/>
</dbReference>
<evidence type="ECO:0000256" key="3">
    <source>
        <dbReference type="ARBA" id="ARBA00012438"/>
    </source>
</evidence>
<comment type="catalytic activity">
    <reaction evidence="1">
        <text>ATP + protein L-histidine = ADP + protein N-phospho-L-histidine.</text>
        <dbReference type="EC" id="2.7.13.3"/>
    </reaction>
</comment>
<dbReference type="InterPro" id="IPR050351">
    <property type="entry name" value="BphY/WalK/GraS-like"/>
</dbReference>
<evidence type="ECO:0000256" key="6">
    <source>
        <dbReference type="ARBA" id="ARBA00022777"/>
    </source>
</evidence>
<dbReference type="GO" id="GO:0016036">
    <property type="term" value="P:cellular response to phosphate starvation"/>
    <property type="evidence" value="ECO:0007669"/>
    <property type="project" value="TreeGrafter"/>
</dbReference>
<dbReference type="PANTHER" id="PTHR45453">
    <property type="entry name" value="PHOSPHATE REGULON SENSOR PROTEIN PHOR"/>
    <property type="match status" value="1"/>
</dbReference>
<evidence type="ECO:0000313" key="10">
    <source>
        <dbReference type="EMBL" id="MCU7378248.1"/>
    </source>
</evidence>
<dbReference type="EMBL" id="JAOSHN010000003">
    <property type="protein sequence ID" value="MCU7378248.1"/>
    <property type="molecule type" value="Genomic_DNA"/>
</dbReference>
<keyword evidence="6 10" id="KW-0418">Kinase</keyword>
<dbReference type="PANTHER" id="PTHR45453:SF1">
    <property type="entry name" value="PHOSPHATE REGULON SENSOR PROTEIN PHOR"/>
    <property type="match status" value="1"/>
</dbReference>
<evidence type="ECO:0000313" key="11">
    <source>
        <dbReference type="Proteomes" id="UP001065549"/>
    </source>
</evidence>
<dbReference type="CDD" id="cd00082">
    <property type="entry name" value="HisKA"/>
    <property type="match status" value="1"/>
</dbReference>
<dbReference type="Proteomes" id="UP001065549">
    <property type="component" value="Unassembled WGS sequence"/>
</dbReference>
<evidence type="ECO:0000256" key="5">
    <source>
        <dbReference type="ARBA" id="ARBA00022679"/>
    </source>
</evidence>
<protein>
    <recommendedName>
        <fullName evidence="3">histidine kinase</fullName>
        <ecNumber evidence="3">2.7.13.3</ecNumber>
    </recommendedName>
</protein>
<reference evidence="10" key="1">
    <citation type="submission" date="2022-09" db="EMBL/GenBank/DDBJ databases">
        <title>Culturomic study of gut microbiota in children with autism spectrum disorder.</title>
        <authorList>
            <person name="Efimov B.A."/>
            <person name="Chaplin A.V."/>
            <person name="Sokolova S.R."/>
            <person name="Pikina A.P."/>
            <person name="Korzhanova M."/>
            <person name="Belova V."/>
            <person name="Korostin D."/>
        </authorList>
    </citation>
    <scope>NUCLEOTIDE SEQUENCE</scope>
    <source>
        <strain evidence="10">ASD5510</strain>
    </source>
</reference>
<keyword evidence="5" id="KW-0808">Transferase</keyword>
<evidence type="ECO:0000256" key="2">
    <source>
        <dbReference type="ARBA" id="ARBA00004370"/>
    </source>
</evidence>
<dbReference type="PROSITE" id="PS50109">
    <property type="entry name" value="HIS_KIN"/>
    <property type="match status" value="1"/>
</dbReference>
<dbReference type="Pfam" id="PF02518">
    <property type="entry name" value="HATPase_c"/>
    <property type="match status" value="1"/>
</dbReference>
<evidence type="ECO:0000256" key="8">
    <source>
        <dbReference type="SAM" id="Phobius"/>
    </source>
</evidence>
<dbReference type="GO" id="GO:0004721">
    <property type="term" value="F:phosphoprotein phosphatase activity"/>
    <property type="evidence" value="ECO:0007669"/>
    <property type="project" value="TreeGrafter"/>
</dbReference>
<organism evidence="10 11">
    <name type="scientific">Hominibacterium faecale</name>
    <dbReference type="NCBI Taxonomy" id="2839743"/>
    <lineage>
        <taxon>Bacteria</taxon>
        <taxon>Bacillati</taxon>
        <taxon>Bacillota</taxon>
        <taxon>Clostridia</taxon>
        <taxon>Peptostreptococcales</taxon>
        <taxon>Anaerovoracaceae</taxon>
        <taxon>Hominibacterium</taxon>
    </lineage>
</organism>
<feature type="domain" description="Histidine kinase" evidence="9">
    <location>
        <begin position="245"/>
        <end position="464"/>
    </location>
</feature>
<proteinExistence type="predicted"/>
<dbReference type="InterPro" id="IPR036890">
    <property type="entry name" value="HATPase_C_sf"/>
</dbReference>
<dbReference type="InterPro" id="IPR003594">
    <property type="entry name" value="HATPase_dom"/>
</dbReference>
<keyword evidence="8" id="KW-0472">Membrane</keyword>
<keyword evidence="11" id="KW-1185">Reference proteome</keyword>
<keyword evidence="7" id="KW-0902">Two-component regulatory system</keyword>
<dbReference type="AlphaFoldDB" id="A0A9J6QL87"/>
<evidence type="ECO:0000256" key="1">
    <source>
        <dbReference type="ARBA" id="ARBA00000085"/>
    </source>
</evidence>
<dbReference type="InterPro" id="IPR036097">
    <property type="entry name" value="HisK_dim/P_sf"/>
</dbReference>
<dbReference type="InterPro" id="IPR005467">
    <property type="entry name" value="His_kinase_dom"/>
</dbReference>
<keyword evidence="8" id="KW-0812">Transmembrane</keyword>